<dbReference type="EMBL" id="SRIO01000013">
    <property type="protein sequence ID" value="TFZ81982.1"/>
    <property type="molecule type" value="Genomic_DNA"/>
</dbReference>
<sequence>MNSPLQGRGARVFLPIRELSWSAQRRQFWVRYFFLTLLVLYFLSLETVAPVLWGLDWVLIIAAVYAGVVLLMMIWARLQPISPWRVAVSLWLDYFILGLMVAHDPNPALPTAPVLLTVLFGHGLRFGPMALESVLGGSLLVFPAIMTLRALFGGIMPETATFLTLFLYAVLAMYGAMLIWRSERLRRRLERHSSSDELSGVRTRRALAEQAEVMFNMHSRSGRPLTLLLFEIPLPGVQSDRRERGSLSRRLLRTCGEVLRYGLRSYDLSGRQDDDRFVVLLPDTDAADGVIVGERLRQGLQRRLGQVWGGSVDVRVVQVQAPGDGGDYGRLLTDALARMNAGRAKSEAASTAPGLS</sequence>
<evidence type="ECO:0000259" key="2">
    <source>
        <dbReference type="PROSITE" id="PS50887"/>
    </source>
</evidence>
<evidence type="ECO:0000256" key="1">
    <source>
        <dbReference type="SAM" id="Phobius"/>
    </source>
</evidence>
<dbReference type="OrthoDB" id="5914567at2"/>
<name>A0A4Z0F6V5_9GAMM</name>
<comment type="caution">
    <text evidence="3">The sequence shown here is derived from an EMBL/GenBank/DDBJ whole genome shotgun (WGS) entry which is preliminary data.</text>
</comment>
<protein>
    <submittedName>
        <fullName evidence="3">Diguanylate cyclase</fullName>
    </submittedName>
</protein>
<dbReference type="Proteomes" id="UP000297890">
    <property type="component" value="Unassembled WGS sequence"/>
</dbReference>
<gene>
    <name evidence="3" type="ORF">E4680_10005</name>
</gene>
<dbReference type="InterPro" id="IPR043128">
    <property type="entry name" value="Rev_trsase/Diguanyl_cyclase"/>
</dbReference>
<evidence type="ECO:0000313" key="3">
    <source>
        <dbReference type="EMBL" id="TFZ81982.1"/>
    </source>
</evidence>
<dbReference type="Gene3D" id="3.30.70.270">
    <property type="match status" value="1"/>
</dbReference>
<dbReference type="Pfam" id="PF00990">
    <property type="entry name" value="GGDEF"/>
    <property type="match status" value="1"/>
</dbReference>
<dbReference type="InterPro" id="IPR029787">
    <property type="entry name" value="Nucleotide_cyclase"/>
</dbReference>
<proteinExistence type="predicted"/>
<reference evidence="3 4" key="1">
    <citation type="journal article" date="2019" name="ISME J.">
        <title>Candidatus Macondimonas diazotrophica, a novel gammaproteobacterial genus dominating crude-oil-contaminated coastal sediments.</title>
        <authorList>
            <person name="Karthikeyan S."/>
            <person name="Konstantinidis K."/>
        </authorList>
    </citation>
    <scope>NUCLEOTIDE SEQUENCE [LARGE SCALE GENOMIC DNA]</scope>
    <source>
        <strain evidence="3 4">KTK01</strain>
    </source>
</reference>
<feature type="transmembrane region" description="Helical" evidence="1">
    <location>
        <begin position="162"/>
        <end position="180"/>
    </location>
</feature>
<feature type="domain" description="GGDEF" evidence="2">
    <location>
        <begin position="223"/>
        <end position="356"/>
    </location>
</feature>
<keyword evidence="1" id="KW-0812">Transmembrane</keyword>
<organism evidence="3 4">
    <name type="scientific">Candidatus Macondimonas diazotrophica</name>
    <dbReference type="NCBI Taxonomy" id="2305248"/>
    <lineage>
        <taxon>Bacteria</taxon>
        <taxon>Pseudomonadati</taxon>
        <taxon>Pseudomonadota</taxon>
        <taxon>Gammaproteobacteria</taxon>
        <taxon>Chromatiales</taxon>
        <taxon>Ectothiorhodospiraceae</taxon>
        <taxon>Candidatus Macondimonas</taxon>
    </lineage>
</organism>
<dbReference type="AlphaFoldDB" id="A0A4Z0F6V5"/>
<feature type="transmembrane region" description="Helical" evidence="1">
    <location>
        <begin position="57"/>
        <end position="76"/>
    </location>
</feature>
<dbReference type="SMART" id="SM00267">
    <property type="entry name" value="GGDEF"/>
    <property type="match status" value="1"/>
</dbReference>
<accession>A0A4Z0F6V5</accession>
<dbReference type="InterPro" id="IPR000160">
    <property type="entry name" value="GGDEF_dom"/>
</dbReference>
<keyword evidence="4" id="KW-1185">Reference proteome</keyword>
<feature type="transmembrane region" description="Helical" evidence="1">
    <location>
        <begin position="83"/>
        <end position="102"/>
    </location>
</feature>
<feature type="transmembrane region" description="Helical" evidence="1">
    <location>
        <begin position="134"/>
        <end position="156"/>
    </location>
</feature>
<dbReference type="SUPFAM" id="SSF55073">
    <property type="entry name" value="Nucleotide cyclase"/>
    <property type="match status" value="1"/>
</dbReference>
<feature type="transmembrane region" description="Helical" evidence="1">
    <location>
        <begin position="28"/>
        <end position="45"/>
    </location>
</feature>
<keyword evidence="1" id="KW-0472">Membrane</keyword>
<keyword evidence="1" id="KW-1133">Transmembrane helix</keyword>
<dbReference type="PROSITE" id="PS50887">
    <property type="entry name" value="GGDEF"/>
    <property type="match status" value="1"/>
</dbReference>
<evidence type="ECO:0000313" key="4">
    <source>
        <dbReference type="Proteomes" id="UP000297890"/>
    </source>
</evidence>
<dbReference type="RefSeq" id="WP_135282268.1">
    <property type="nucleotide sequence ID" value="NZ_SRIO01000013.1"/>
</dbReference>
<feature type="transmembrane region" description="Helical" evidence="1">
    <location>
        <begin position="108"/>
        <end position="127"/>
    </location>
</feature>